<organism evidence="1">
    <name type="scientific">Bradyrhizobium sp. LLZ17</name>
    <dbReference type="NCBI Taxonomy" id="3239388"/>
    <lineage>
        <taxon>Bacteria</taxon>
        <taxon>Pseudomonadati</taxon>
        <taxon>Pseudomonadota</taxon>
        <taxon>Alphaproteobacteria</taxon>
        <taxon>Hyphomicrobiales</taxon>
        <taxon>Nitrobacteraceae</taxon>
        <taxon>Bradyrhizobium</taxon>
    </lineage>
</organism>
<protein>
    <submittedName>
        <fullName evidence="1">Uncharacterized protein</fullName>
    </submittedName>
</protein>
<name>A0AB39XSU2_9BRAD</name>
<dbReference type="EMBL" id="CP165734">
    <property type="protein sequence ID" value="XDV61020.1"/>
    <property type="molecule type" value="Genomic_DNA"/>
</dbReference>
<dbReference type="AlphaFoldDB" id="A0AB39XSU2"/>
<gene>
    <name evidence="1" type="ORF">AB8Z38_18225</name>
</gene>
<proteinExistence type="predicted"/>
<evidence type="ECO:0000313" key="1">
    <source>
        <dbReference type="EMBL" id="XDV61020.1"/>
    </source>
</evidence>
<dbReference type="RefSeq" id="WP_369726363.1">
    <property type="nucleotide sequence ID" value="NZ_CP165734.1"/>
</dbReference>
<reference evidence="1" key="1">
    <citation type="submission" date="2024-08" db="EMBL/GenBank/DDBJ databases">
        <authorList>
            <person name="Chaddad Z."/>
            <person name="Lamrabet M."/>
            <person name="Bouhnik O."/>
            <person name="Alami S."/>
            <person name="Wipf D."/>
            <person name="Courty P.E."/>
            <person name="Missbah El Idrissi M."/>
        </authorList>
    </citation>
    <scope>NUCLEOTIDE SEQUENCE</scope>
    <source>
        <strain evidence="1">LLZ17</strain>
    </source>
</reference>
<sequence length="75" mass="7863">MNRSIFSARSVLQLKMNLRSADLVLTNREVAELGTATGCACNSGSASTINAKRMKRTAAANFDAVLTSQAGAEIS</sequence>
<accession>A0AB39XSU2</accession>